<dbReference type="EMBL" id="CP036278">
    <property type="protein sequence ID" value="QDU56633.1"/>
    <property type="molecule type" value="Genomic_DNA"/>
</dbReference>
<dbReference type="KEGG" id="amuc:Pan181_28430"/>
<dbReference type="Proteomes" id="UP000315750">
    <property type="component" value="Chromosome"/>
</dbReference>
<dbReference type="AlphaFoldDB" id="A0A518APH8"/>
<accession>A0A518APH8</accession>
<proteinExistence type="predicted"/>
<keyword evidence="2" id="KW-1185">Reference proteome</keyword>
<gene>
    <name evidence="1" type="ORF">Pan181_28430</name>
</gene>
<protein>
    <submittedName>
        <fullName evidence="1">Uncharacterized protein</fullName>
    </submittedName>
</protein>
<sequence length="307" mass="35300">MNACLNGRLIATRRRRVACAGVRCCARGYDLDGAASLEAPGPILRPLPTSNFQPKYFPTDGNLFWATIAEVLMQLIFYQRLAIDSHRENRFPSDAFWEMGIYSRAKTTIFVEWVRIQFSHRWVNWESIAQRWESICRAMGIYFAQARSLVVEWGRLASGKQSKSKEYRTPTRVQPTFTMPRRVRKQRWAWAGQKGAVRSSLVRSFTAANLDLRVGSHLIAKGARIESVALRLHYRIISDGDVLFGVVENRRYQIHSSDVRRGPAFRDWSVVGQPNRNPWFGTRSRADSHLKPQRTKHFIGSCAWLSP</sequence>
<name>A0A518APH8_9BACT</name>
<evidence type="ECO:0000313" key="1">
    <source>
        <dbReference type="EMBL" id="QDU56633.1"/>
    </source>
</evidence>
<evidence type="ECO:0000313" key="2">
    <source>
        <dbReference type="Proteomes" id="UP000315750"/>
    </source>
</evidence>
<reference evidence="1 2" key="1">
    <citation type="submission" date="2019-02" db="EMBL/GenBank/DDBJ databases">
        <title>Deep-cultivation of Planctomycetes and their phenomic and genomic characterization uncovers novel biology.</title>
        <authorList>
            <person name="Wiegand S."/>
            <person name="Jogler M."/>
            <person name="Boedeker C."/>
            <person name="Pinto D."/>
            <person name="Vollmers J."/>
            <person name="Rivas-Marin E."/>
            <person name="Kohn T."/>
            <person name="Peeters S.H."/>
            <person name="Heuer A."/>
            <person name="Rast P."/>
            <person name="Oberbeckmann S."/>
            <person name="Bunk B."/>
            <person name="Jeske O."/>
            <person name="Meyerdierks A."/>
            <person name="Storesund J.E."/>
            <person name="Kallscheuer N."/>
            <person name="Luecker S."/>
            <person name="Lage O.M."/>
            <person name="Pohl T."/>
            <person name="Merkel B.J."/>
            <person name="Hornburger P."/>
            <person name="Mueller R.-W."/>
            <person name="Bruemmer F."/>
            <person name="Labrenz M."/>
            <person name="Spormann A.M."/>
            <person name="Op den Camp H."/>
            <person name="Overmann J."/>
            <person name="Amann R."/>
            <person name="Jetten M.S.M."/>
            <person name="Mascher T."/>
            <person name="Medema M.H."/>
            <person name="Devos D.P."/>
            <person name="Kaster A.-K."/>
            <person name="Ovreas L."/>
            <person name="Rohde M."/>
            <person name="Galperin M.Y."/>
            <person name="Jogler C."/>
        </authorList>
    </citation>
    <scope>NUCLEOTIDE SEQUENCE [LARGE SCALE GENOMIC DNA]</scope>
    <source>
        <strain evidence="1 2">Pan181</strain>
    </source>
</reference>
<organism evidence="1 2">
    <name type="scientific">Aeoliella mucimassa</name>
    <dbReference type="NCBI Taxonomy" id="2527972"/>
    <lineage>
        <taxon>Bacteria</taxon>
        <taxon>Pseudomonadati</taxon>
        <taxon>Planctomycetota</taxon>
        <taxon>Planctomycetia</taxon>
        <taxon>Pirellulales</taxon>
        <taxon>Lacipirellulaceae</taxon>
        <taxon>Aeoliella</taxon>
    </lineage>
</organism>